<reference evidence="1 2" key="1">
    <citation type="submission" date="2019-09" db="EMBL/GenBank/DDBJ databases">
        <title>Draft genome of the ectomycorrhizal ascomycete Sphaerosporella brunnea.</title>
        <authorList>
            <consortium name="DOE Joint Genome Institute"/>
            <person name="Benucci G.M."/>
            <person name="Marozzi G."/>
            <person name="Antonielli L."/>
            <person name="Sanchez S."/>
            <person name="Marco P."/>
            <person name="Wang X."/>
            <person name="Falini L.B."/>
            <person name="Barry K."/>
            <person name="Haridas S."/>
            <person name="Lipzen A."/>
            <person name="Labutti K."/>
            <person name="Grigoriev I.V."/>
            <person name="Murat C."/>
            <person name="Martin F."/>
            <person name="Albertini E."/>
            <person name="Donnini D."/>
            <person name="Bonito G."/>
        </authorList>
    </citation>
    <scope>NUCLEOTIDE SEQUENCE [LARGE SCALE GENOMIC DNA]</scope>
    <source>
        <strain evidence="1 2">Sb_GMNB300</strain>
    </source>
</reference>
<evidence type="ECO:0000313" key="2">
    <source>
        <dbReference type="Proteomes" id="UP000326924"/>
    </source>
</evidence>
<dbReference type="SUPFAM" id="SSF52096">
    <property type="entry name" value="ClpP/crotonase"/>
    <property type="match status" value="1"/>
</dbReference>
<dbReference type="OrthoDB" id="2139957at2759"/>
<dbReference type="AlphaFoldDB" id="A0A5J5ESE8"/>
<dbReference type="Proteomes" id="UP000326924">
    <property type="component" value="Unassembled WGS sequence"/>
</dbReference>
<keyword evidence="2" id="KW-1185">Reference proteome</keyword>
<dbReference type="PANTHER" id="PTHR11941:SF158">
    <property type="entry name" value="ENOYL-COA HYDRATASE (AFU_ORTHOLOGUE AFUA_2G10650)"/>
    <property type="match status" value="1"/>
</dbReference>
<organism evidence="1 2">
    <name type="scientific">Sphaerosporella brunnea</name>
    <dbReference type="NCBI Taxonomy" id="1250544"/>
    <lineage>
        <taxon>Eukaryota</taxon>
        <taxon>Fungi</taxon>
        <taxon>Dikarya</taxon>
        <taxon>Ascomycota</taxon>
        <taxon>Pezizomycotina</taxon>
        <taxon>Pezizomycetes</taxon>
        <taxon>Pezizales</taxon>
        <taxon>Pyronemataceae</taxon>
        <taxon>Sphaerosporella</taxon>
    </lineage>
</organism>
<dbReference type="PANTHER" id="PTHR11941">
    <property type="entry name" value="ENOYL-COA HYDRATASE-RELATED"/>
    <property type="match status" value="1"/>
</dbReference>
<dbReference type="InterPro" id="IPR029045">
    <property type="entry name" value="ClpP/crotonase-like_dom_sf"/>
</dbReference>
<dbReference type="InParanoid" id="A0A5J5ESE8"/>
<dbReference type="EMBL" id="VXIS01000141">
    <property type="protein sequence ID" value="KAA8901801.1"/>
    <property type="molecule type" value="Genomic_DNA"/>
</dbReference>
<proteinExistence type="predicted"/>
<dbReference type="Pfam" id="PF00378">
    <property type="entry name" value="ECH_1"/>
    <property type="match status" value="1"/>
</dbReference>
<dbReference type="InterPro" id="IPR001753">
    <property type="entry name" value="Enoyl-CoA_hydra/iso"/>
</dbReference>
<dbReference type="Gene3D" id="3.90.226.10">
    <property type="entry name" value="2-enoyl-CoA Hydratase, Chain A, domain 1"/>
    <property type="match status" value="1"/>
</dbReference>
<accession>A0A5J5ESE8</accession>
<sequence>MASTFNPPLPAVGTHILLSFPTPQILLVTFNRPSAMNSINSHMHNELSAVWSWYDSIPSLRCAVVTGAAPPVGTKTRRAFCAGADLKEWNANAGKTRMPTEGGFAGLSTRRGKKPVISAVHGVCLGGGLEAAGNTDLVIAHKDSIFALPETQRGVAPLAGFLPRLARIVGMQRACELAMTGKVLTAVDAKEWGLVNEVVEGDIVDAALRWAQKIAEMSPDSIIVTREGLKSAWDGIGVNEATAKVEQGVWRKLQEGENIKEGLRAFVEKRSVRWVDSKL</sequence>
<evidence type="ECO:0000313" key="1">
    <source>
        <dbReference type="EMBL" id="KAA8901801.1"/>
    </source>
</evidence>
<dbReference type="GO" id="GO:0005739">
    <property type="term" value="C:mitochondrion"/>
    <property type="evidence" value="ECO:0007669"/>
    <property type="project" value="TreeGrafter"/>
</dbReference>
<gene>
    <name evidence="1" type="ORF">FN846DRAFT_109712</name>
</gene>
<comment type="caution">
    <text evidence="1">The sequence shown here is derived from an EMBL/GenBank/DDBJ whole genome shotgun (WGS) entry which is preliminary data.</text>
</comment>
<name>A0A5J5ESE8_9PEZI</name>
<dbReference type="CDD" id="cd06558">
    <property type="entry name" value="crotonase-like"/>
    <property type="match status" value="1"/>
</dbReference>
<dbReference type="GO" id="GO:0006635">
    <property type="term" value="P:fatty acid beta-oxidation"/>
    <property type="evidence" value="ECO:0007669"/>
    <property type="project" value="TreeGrafter"/>
</dbReference>
<protein>
    <submittedName>
        <fullName evidence="1">Enoyl-CoA hydratase</fullName>
    </submittedName>
</protein>